<accession>A0ACB9YJK5</accession>
<gene>
    <name evidence="1" type="ORF">F4820DRAFT_439935</name>
</gene>
<organism evidence="1 2">
    <name type="scientific">Hypoxylon rubiginosum</name>
    <dbReference type="NCBI Taxonomy" id="110542"/>
    <lineage>
        <taxon>Eukaryota</taxon>
        <taxon>Fungi</taxon>
        <taxon>Dikarya</taxon>
        <taxon>Ascomycota</taxon>
        <taxon>Pezizomycotina</taxon>
        <taxon>Sordariomycetes</taxon>
        <taxon>Xylariomycetidae</taxon>
        <taxon>Xylariales</taxon>
        <taxon>Hypoxylaceae</taxon>
        <taxon>Hypoxylon</taxon>
    </lineage>
</organism>
<comment type="caution">
    <text evidence="1">The sequence shown here is derived from an EMBL/GenBank/DDBJ whole genome shotgun (WGS) entry which is preliminary data.</text>
</comment>
<name>A0ACB9YJK5_9PEZI</name>
<sequence>MINMSTNGGGSTASSTNGVGGGGGGGIRNSMLRHWRNSTISLSRSGSRRGDKSEDRAAKRLSIPFISSTASTPKSPEAPAVQPPPKQTDADGDVPDGVAPPPQGISLHVTVHIAPENTDRFLAAFKAIFDVVSAEPECTFFEIYRCPEEPGKFTWVENWSKDRQWFVEKQITKPYYKEYFEITEPMFLKPREATLLEPVGPEFSVVKGTSF</sequence>
<evidence type="ECO:0000313" key="2">
    <source>
        <dbReference type="Proteomes" id="UP001497700"/>
    </source>
</evidence>
<dbReference type="Proteomes" id="UP001497700">
    <property type="component" value="Unassembled WGS sequence"/>
</dbReference>
<keyword evidence="2" id="KW-1185">Reference proteome</keyword>
<proteinExistence type="predicted"/>
<reference evidence="1 2" key="1">
    <citation type="journal article" date="2022" name="New Phytol.">
        <title>Ecological generalism drives hyperdiversity of secondary metabolite gene clusters in xylarialean endophytes.</title>
        <authorList>
            <person name="Franco M.E.E."/>
            <person name="Wisecaver J.H."/>
            <person name="Arnold A.E."/>
            <person name="Ju Y.M."/>
            <person name="Slot J.C."/>
            <person name="Ahrendt S."/>
            <person name="Moore L.P."/>
            <person name="Eastman K.E."/>
            <person name="Scott K."/>
            <person name="Konkel Z."/>
            <person name="Mondo S.J."/>
            <person name="Kuo A."/>
            <person name="Hayes R.D."/>
            <person name="Haridas S."/>
            <person name="Andreopoulos B."/>
            <person name="Riley R."/>
            <person name="LaButti K."/>
            <person name="Pangilinan J."/>
            <person name="Lipzen A."/>
            <person name="Amirebrahimi M."/>
            <person name="Yan J."/>
            <person name="Adam C."/>
            <person name="Keymanesh K."/>
            <person name="Ng V."/>
            <person name="Louie K."/>
            <person name="Northen T."/>
            <person name="Drula E."/>
            <person name="Henrissat B."/>
            <person name="Hsieh H.M."/>
            <person name="Youens-Clark K."/>
            <person name="Lutzoni F."/>
            <person name="Miadlikowska J."/>
            <person name="Eastwood D.C."/>
            <person name="Hamelin R.C."/>
            <person name="Grigoriev I.V."/>
            <person name="U'Ren J.M."/>
        </authorList>
    </citation>
    <scope>NUCLEOTIDE SEQUENCE [LARGE SCALE GENOMIC DNA]</scope>
    <source>
        <strain evidence="1 2">CBS 119005</strain>
    </source>
</reference>
<dbReference type="EMBL" id="MU393637">
    <property type="protein sequence ID" value="KAI4859392.1"/>
    <property type="molecule type" value="Genomic_DNA"/>
</dbReference>
<protein>
    <submittedName>
        <fullName evidence="1">Uncharacterized protein</fullName>
    </submittedName>
</protein>
<evidence type="ECO:0000313" key="1">
    <source>
        <dbReference type="EMBL" id="KAI4859392.1"/>
    </source>
</evidence>